<dbReference type="SUPFAM" id="SSF51695">
    <property type="entry name" value="PLC-like phosphodiesterases"/>
    <property type="match status" value="1"/>
</dbReference>
<name>A0A6J6AMG5_9ZZZZ</name>
<dbReference type="EMBL" id="CAEUNI010000030">
    <property type="protein sequence ID" value="CAB4371187.1"/>
    <property type="molecule type" value="Genomic_DNA"/>
</dbReference>
<evidence type="ECO:0000313" key="2">
    <source>
        <dbReference type="EMBL" id="CAB4371187.1"/>
    </source>
</evidence>
<evidence type="ECO:0000259" key="1">
    <source>
        <dbReference type="PROSITE" id="PS51704"/>
    </source>
</evidence>
<sequence>MVGLRNNKVMKFYAHRGASADFPEHTLAAYLGAIEQGAFGFECDIRITKDETPILWHDANMKKEANNAAIIANKTYAEIKQIYPAVMTLNELLDLAIAQKKSLALETKHPVLTGNRVEELVVTELHRRKKEIEVSGINIAIMSFSWFAIEKIKKMDPNIKTVMLLHESSARISRRFTSAQAIGPSIQMIKKSPELATEIKNSGKELYVWTVDLTEDLQFCASVGVDIVMTNRPAHARTVLGYP</sequence>
<proteinExistence type="predicted"/>
<organism evidence="2">
    <name type="scientific">freshwater metagenome</name>
    <dbReference type="NCBI Taxonomy" id="449393"/>
    <lineage>
        <taxon>unclassified sequences</taxon>
        <taxon>metagenomes</taxon>
        <taxon>ecological metagenomes</taxon>
    </lineage>
</organism>
<dbReference type="GO" id="GO:0006629">
    <property type="term" value="P:lipid metabolic process"/>
    <property type="evidence" value="ECO:0007669"/>
    <property type="project" value="InterPro"/>
</dbReference>
<dbReference type="PROSITE" id="PS51704">
    <property type="entry name" value="GP_PDE"/>
    <property type="match status" value="1"/>
</dbReference>
<dbReference type="Gene3D" id="3.20.20.190">
    <property type="entry name" value="Phosphatidylinositol (PI) phosphodiesterase"/>
    <property type="match status" value="1"/>
</dbReference>
<dbReference type="InterPro" id="IPR030395">
    <property type="entry name" value="GP_PDE_dom"/>
</dbReference>
<dbReference type="GO" id="GO:0008081">
    <property type="term" value="F:phosphoric diester hydrolase activity"/>
    <property type="evidence" value="ECO:0007669"/>
    <property type="project" value="InterPro"/>
</dbReference>
<dbReference type="PANTHER" id="PTHR46211">
    <property type="entry name" value="GLYCEROPHOSPHORYL DIESTER PHOSPHODIESTERASE"/>
    <property type="match status" value="1"/>
</dbReference>
<dbReference type="AlphaFoldDB" id="A0A6J6AMG5"/>
<reference evidence="2" key="1">
    <citation type="submission" date="2020-05" db="EMBL/GenBank/DDBJ databases">
        <authorList>
            <person name="Chiriac C."/>
            <person name="Salcher M."/>
            <person name="Ghai R."/>
            <person name="Kavagutti S V."/>
        </authorList>
    </citation>
    <scope>NUCLEOTIDE SEQUENCE</scope>
</reference>
<gene>
    <name evidence="2" type="ORF">UFOPK4182_00415</name>
</gene>
<feature type="domain" description="GP-PDE" evidence="1">
    <location>
        <begin position="10"/>
        <end position="240"/>
    </location>
</feature>
<dbReference type="Pfam" id="PF03009">
    <property type="entry name" value="GDPD"/>
    <property type="match status" value="1"/>
</dbReference>
<dbReference type="InterPro" id="IPR017946">
    <property type="entry name" value="PLC-like_Pdiesterase_TIM-brl"/>
</dbReference>
<dbReference type="PANTHER" id="PTHR46211:SF13">
    <property type="entry name" value="GLYCEROPHOSPHODIESTER PHOSPHODIESTERASE 1-RELATED"/>
    <property type="match status" value="1"/>
</dbReference>
<accession>A0A6J6AMG5</accession>
<protein>
    <submittedName>
        <fullName evidence="2">Unannotated protein</fullName>
    </submittedName>
</protein>